<evidence type="ECO:0000313" key="7">
    <source>
        <dbReference type="Proteomes" id="UP000887575"/>
    </source>
</evidence>
<dbReference type="InterPro" id="IPR011598">
    <property type="entry name" value="bHLH_dom"/>
</dbReference>
<dbReference type="PANTHER" id="PTHR11534">
    <property type="entry name" value="MYOGENIC FACTOR"/>
    <property type="match status" value="1"/>
</dbReference>
<accession>A0AAF3EM30</accession>
<dbReference type="Gene3D" id="4.10.280.10">
    <property type="entry name" value="Helix-loop-helix DNA-binding domain"/>
    <property type="match status" value="1"/>
</dbReference>
<keyword evidence="2" id="KW-0238">DNA-binding</keyword>
<evidence type="ECO:0000256" key="1">
    <source>
        <dbReference type="ARBA" id="ARBA00004123"/>
    </source>
</evidence>
<evidence type="ECO:0000256" key="5">
    <source>
        <dbReference type="SAM" id="MobiDB-lite"/>
    </source>
</evidence>
<evidence type="ECO:0000259" key="6">
    <source>
        <dbReference type="PROSITE" id="PS50888"/>
    </source>
</evidence>
<dbReference type="InterPro" id="IPR039704">
    <property type="entry name" value="Myogenic_factor"/>
</dbReference>
<proteinExistence type="predicted"/>
<organism evidence="7 8">
    <name type="scientific">Mesorhabditis belari</name>
    <dbReference type="NCBI Taxonomy" id="2138241"/>
    <lineage>
        <taxon>Eukaryota</taxon>
        <taxon>Metazoa</taxon>
        <taxon>Ecdysozoa</taxon>
        <taxon>Nematoda</taxon>
        <taxon>Chromadorea</taxon>
        <taxon>Rhabditida</taxon>
        <taxon>Rhabditina</taxon>
        <taxon>Rhabditomorpha</taxon>
        <taxon>Rhabditoidea</taxon>
        <taxon>Rhabditidae</taxon>
        <taxon>Mesorhabditinae</taxon>
        <taxon>Mesorhabditis</taxon>
    </lineage>
</organism>
<dbReference type="PANTHER" id="PTHR11534:SF9">
    <property type="entry name" value="MYOGENIC-DETERMINATION PROTEIN"/>
    <property type="match status" value="1"/>
</dbReference>
<evidence type="ECO:0000313" key="8">
    <source>
        <dbReference type="WBParaSite" id="MBELARI_LOCUS15097.1"/>
    </source>
</evidence>
<feature type="region of interest" description="Disordered" evidence="5">
    <location>
        <begin position="258"/>
        <end position="302"/>
    </location>
</feature>
<dbReference type="GO" id="GO:0000978">
    <property type="term" value="F:RNA polymerase II cis-regulatory region sequence-specific DNA binding"/>
    <property type="evidence" value="ECO:0007669"/>
    <property type="project" value="TreeGrafter"/>
</dbReference>
<dbReference type="CDD" id="cd19699">
    <property type="entry name" value="bHLH_TS_dMYOD_like"/>
    <property type="match status" value="1"/>
</dbReference>
<dbReference type="GO" id="GO:0007517">
    <property type="term" value="P:muscle organ development"/>
    <property type="evidence" value="ECO:0007669"/>
    <property type="project" value="InterPro"/>
</dbReference>
<feature type="compositionally biased region" description="Acidic residues" evidence="5">
    <location>
        <begin position="265"/>
        <end position="285"/>
    </location>
</feature>
<dbReference type="GO" id="GO:0000981">
    <property type="term" value="F:DNA-binding transcription factor activity, RNA polymerase II-specific"/>
    <property type="evidence" value="ECO:0007669"/>
    <property type="project" value="TreeGrafter"/>
</dbReference>
<dbReference type="AlphaFoldDB" id="A0AAF3EM30"/>
<feature type="region of interest" description="Disordered" evidence="5">
    <location>
        <begin position="321"/>
        <end position="362"/>
    </location>
</feature>
<evidence type="ECO:0000256" key="3">
    <source>
        <dbReference type="ARBA" id="ARBA00023242"/>
    </source>
</evidence>
<sequence>MNEQQPSYDYITSIGAYGNNPRVSVNTTDITTLTPFQSSHSTASYDQSAPNIYEPYRNPYGYYGYNSQSVPSAFYPPVVDSSFGATTTLSNTVFPQSSIQSIQSTCPPQIEHKEVPKLESNDVKRENVADLHLPPPSQPQQSQQPDDPPQEETIPAPRKKKSKNSVDRRKAATMRERRRLRKVNEAFEVVKLRTCPNPNQRLPKVEILRAAIEYINKLESMLAEQGKMTKLMQQNQAMAQASGIPDYMSASSSSYFPNVDSSRFDDDDQDMSVDGSADDSADDDPPMPLPHSVPTQHSRIKRNSLESLTNIVAKIHPDEATSMSQEVIGQGEIVSQQQQQQQQQHPAQLAPSITEHSDITQL</sequence>
<evidence type="ECO:0000256" key="2">
    <source>
        <dbReference type="ARBA" id="ARBA00023125"/>
    </source>
</evidence>
<name>A0AAF3EM30_9BILA</name>
<dbReference type="PROSITE" id="PS50888">
    <property type="entry name" value="BHLH"/>
    <property type="match status" value="1"/>
</dbReference>
<dbReference type="SUPFAM" id="SSF47459">
    <property type="entry name" value="HLH, helix-loop-helix DNA-binding domain"/>
    <property type="match status" value="1"/>
</dbReference>
<keyword evidence="7" id="KW-1185">Reference proteome</keyword>
<protein>
    <recommendedName>
        <fullName evidence="4">Myoblast determination protein 1 homolog</fullName>
    </recommendedName>
</protein>
<dbReference type="SMART" id="SM00353">
    <property type="entry name" value="HLH"/>
    <property type="match status" value="1"/>
</dbReference>
<evidence type="ECO:0000256" key="4">
    <source>
        <dbReference type="ARBA" id="ARBA00070761"/>
    </source>
</evidence>
<feature type="compositionally biased region" description="Basic and acidic residues" evidence="5">
    <location>
        <begin position="164"/>
        <end position="175"/>
    </location>
</feature>
<dbReference type="InterPro" id="IPR036638">
    <property type="entry name" value="HLH_DNA-bd_sf"/>
</dbReference>
<comment type="subcellular location">
    <subcellularLocation>
        <location evidence="1">Nucleus</location>
    </subcellularLocation>
</comment>
<dbReference type="FunFam" id="4.10.280.10:FF:000005">
    <property type="entry name" value="Myogenic factor"/>
    <property type="match status" value="1"/>
</dbReference>
<dbReference type="GO" id="GO:0045663">
    <property type="term" value="P:positive regulation of myoblast differentiation"/>
    <property type="evidence" value="ECO:0007669"/>
    <property type="project" value="TreeGrafter"/>
</dbReference>
<reference evidence="8" key="1">
    <citation type="submission" date="2024-02" db="UniProtKB">
        <authorList>
            <consortium name="WormBaseParasite"/>
        </authorList>
    </citation>
    <scope>IDENTIFICATION</scope>
</reference>
<feature type="domain" description="BHLH" evidence="6">
    <location>
        <begin position="167"/>
        <end position="218"/>
    </location>
</feature>
<dbReference type="GO" id="GO:0005634">
    <property type="term" value="C:nucleus"/>
    <property type="evidence" value="ECO:0007669"/>
    <property type="project" value="UniProtKB-SubCell"/>
</dbReference>
<dbReference type="WBParaSite" id="MBELARI_LOCUS15097.1">
    <property type="protein sequence ID" value="MBELARI_LOCUS15097.1"/>
    <property type="gene ID" value="MBELARI_LOCUS15097"/>
</dbReference>
<dbReference type="GO" id="GO:0046983">
    <property type="term" value="F:protein dimerization activity"/>
    <property type="evidence" value="ECO:0007669"/>
    <property type="project" value="InterPro"/>
</dbReference>
<dbReference type="Proteomes" id="UP000887575">
    <property type="component" value="Unassembled WGS sequence"/>
</dbReference>
<feature type="region of interest" description="Disordered" evidence="5">
    <location>
        <begin position="129"/>
        <end position="179"/>
    </location>
</feature>
<keyword evidence="3" id="KW-0539">Nucleus</keyword>
<dbReference type="Pfam" id="PF00010">
    <property type="entry name" value="HLH"/>
    <property type="match status" value="1"/>
</dbReference>